<gene>
    <name evidence="2" type="ORF">KC01_LOCUS38478</name>
</gene>
<evidence type="ECO:0000313" key="3">
    <source>
        <dbReference type="Proteomes" id="UP001497482"/>
    </source>
</evidence>
<dbReference type="AlphaFoldDB" id="A0AAV2MFE4"/>
<evidence type="ECO:0000256" key="1">
    <source>
        <dbReference type="SAM" id="MobiDB-lite"/>
    </source>
</evidence>
<sequence>MAAITSEQCSLASYSPTASSFFRDSPNSAKMELVSPAPLGSVTVGGAPWRDATVNSVRRAQRLVLETQPGPESPLRRAHTLVSLPEDPTPERSTANPGERAESGIDGRVRPKTSGDTVREKIYAIV</sequence>
<reference evidence="2 3" key="1">
    <citation type="submission" date="2024-04" db="EMBL/GenBank/DDBJ databases">
        <authorList>
            <person name="Waldvogel A.-M."/>
            <person name="Schoenle A."/>
        </authorList>
    </citation>
    <scope>NUCLEOTIDE SEQUENCE [LARGE SCALE GENOMIC DNA]</scope>
</reference>
<feature type="compositionally biased region" description="Basic and acidic residues" evidence="1">
    <location>
        <begin position="99"/>
        <end position="109"/>
    </location>
</feature>
<accession>A0AAV2MFE4</accession>
<feature type="region of interest" description="Disordered" evidence="1">
    <location>
        <begin position="1"/>
        <end position="25"/>
    </location>
</feature>
<protein>
    <submittedName>
        <fullName evidence="2">Uncharacterized protein</fullName>
    </submittedName>
</protein>
<name>A0AAV2MFE4_KNICA</name>
<feature type="region of interest" description="Disordered" evidence="1">
    <location>
        <begin position="65"/>
        <end position="121"/>
    </location>
</feature>
<proteinExistence type="predicted"/>
<organism evidence="2 3">
    <name type="scientific">Knipowitschia caucasica</name>
    <name type="common">Caucasian dwarf goby</name>
    <name type="synonym">Pomatoschistus caucasicus</name>
    <dbReference type="NCBI Taxonomy" id="637954"/>
    <lineage>
        <taxon>Eukaryota</taxon>
        <taxon>Metazoa</taxon>
        <taxon>Chordata</taxon>
        <taxon>Craniata</taxon>
        <taxon>Vertebrata</taxon>
        <taxon>Euteleostomi</taxon>
        <taxon>Actinopterygii</taxon>
        <taxon>Neopterygii</taxon>
        <taxon>Teleostei</taxon>
        <taxon>Neoteleostei</taxon>
        <taxon>Acanthomorphata</taxon>
        <taxon>Gobiaria</taxon>
        <taxon>Gobiiformes</taxon>
        <taxon>Gobioidei</taxon>
        <taxon>Gobiidae</taxon>
        <taxon>Gobiinae</taxon>
        <taxon>Knipowitschia</taxon>
    </lineage>
</organism>
<dbReference type="EMBL" id="OZ035829">
    <property type="protein sequence ID" value="CAL1612122.1"/>
    <property type="molecule type" value="Genomic_DNA"/>
</dbReference>
<evidence type="ECO:0000313" key="2">
    <source>
        <dbReference type="EMBL" id="CAL1612122.1"/>
    </source>
</evidence>
<keyword evidence="3" id="KW-1185">Reference proteome</keyword>
<dbReference type="Proteomes" id="UP001497482">
    <property type="component" value="Chromosome 7"/>
</dbReference>